<evidence type="ECO:0000256" key="3">
    <source>
        <dbReference type="ARBA" id="ARBA00022679"/>
    </source>
</evidence>
<evidence type="ECO:0000256" key="7">
    <source>
        <dbReference type="ARBA" id="ARBA00047899"/>
    </source>
</evidence>
<evidence type="ECO:0000256" key="2">
    <source>
        <dbReference type="ARBA" id="ARBA00022527"/>
    </source>
</evidence>
<dbReference type="AlphaFoldDB" id="A0A2G2YPY5"/>
<evidence type="ECO:0000256" key="8">
    <source>
        <dbReference type="ARBA" id="ARBA00048679"/>
    </source>
</evidence>
<dbReference type="EMBL" id="AYRZ02000009">
    <property type="protein sequence ID" value="PHT71816.1"/>
    <property type="molecule type" value="Genomic_DNA"/>
</dbReference>
<dbReference type="Gramene" id="PHT71816">
    <property type="protein sequence ID" value="PHT71816"/>
    <property type="gene ID" value="T459_22601"/>
</dbReference>
<name>A0A2G2YPY5_CAPAN</name>
<dbReference type="InterPro" id="IPR000719">
    <property type="entry name" value="Prot_kinase_dom"/>
</dbReference>
<dbReference type="EC" id="2.7.11.1" evidence="1"/>
<dbReference type="InterPro" id="IPR050823">
    <property type="entry name" value="Plant_Ser_Thr_Prot_Kinase"/>
</dbReference>
<dbReference type="PROSITE" id="PS50011">
    <property type="entry name" value="PROTEIN_KINASE_DOM"/>
    <property type="match status" value="1"/>
</dbReference>
<evidence type="ECO:0000256" key="4">
    <source>
        <dbReference type="ARBA" id="ARBA00022741"/>
    </source>
</evidence>
<dbReference type="Pfam" id="PF00069">
    <property type="entry name" value="Pkinase"/>
    <property type="match status" value="1"/>
</dbReference>
<dbReference type="GO" id="GO:0005524">
    <property type="term" value="F:ATP binding"/>
    <property type="evidence" value="ECO:0007669"/>
    <property type="project" value="UniProtKB-KW"/>
</dbReference>
<dbReference type="Gene3D" id="3.30.200.20">
    <property type="entry name" value="Phosphorylase Kinase, domain 1"/>
    <property type="match status" value="1"/>
</dbReference>
<comment type="caution">
    <text evidence="11">The sequence shown here is derived from an EMBL/GenBank/DDBJ whole genome shotgun (WGS) entry which is preliminary data.</text>
</comment>
<comment type="catalytic activity">
    <reaction evidence="7">
        <text>L-threonyl-[protein] + ATP = O-phospho-L-threonyl-[protein] + ADP + H(+)</text>
        <dbReference type="Rhea" id="RHEA:46608"/>
        <dbReference type="Rhea" id="RHEA-COMP:11060"/>
        <dbReference type="Rhea" id="RHEA-COMP:11605"/>
        <dbReference type="ChEBI" id="CHEBI:15378"/>
        <dbReference type="ChEBI" id="CHEBI:30013"/>
        <dbReference type="ChEBI" id="CHEBI:30616"/>
        <dbReference type="ChEBI" id="CHEBI:61977"/>
        <dbReference type="ChEBI" id="CHEBI:456216"/>
        <dbReference type="EC" id="2.7.11.1"/>
    </reaction>
</comment>
<sequence length="255" mass="29463">MILSSSMSLLWSLGEHLDGYRHVGNLLQNNQLIGHGHKEWVTEVNVLGVAEHRNLVKLVGYCAEDDERGIQRLLVYEYMPNRSVENRLSARSETPLSWAMRLKIAQDAARGLTYLHEEMDVQIIFRDFKSSNILLDEQWNAKLSDFGLARLGPPDGLTHVSTASYEVFLYELITGRRLLDRNHPRSEQKLLEWVKPYISDSKKFQQMLDPRLNSKISRSAQKLSIVANHCLVRHPKSRPKMSEQSCRDINRNRKS</sequence>
<feature type="compositionally biased region" description="Basic and acidic residues" evidence="9">
    <location>
        <begin position="245"/>
        <end position="255"/>
    </location>
</feature>
<gene>
    <name evidence="11" type="ORF">T459_22601</name>
</gene>
<keyword evidence="6" id="KW-0067">ATP-binding</keyword>
<evidence type="ECO:0000259" key="10">
    <source>
        <dbReference type="PROSITE" id="PS50011"/>
    </source>
</evidence>
<keyword evidence="12" id="KW-1185">Reference proteome</keyword>
<dbReference type="Gene3D" id="1.10.510.10">
    <property type="entry name" value="Transferase(Phosphotransferase) domain 1"/>
    <property type="match status" value="2"/>
</dbReference>
<evidence type="ECO:0000256" key="5">
    <source>
        <dbReference type="ARBA" id="ARBA00022777"/>
    </source>
</evidence>
<keyword evidence="4" id="KW-0547">Nucleotide-binding</keyword>
<protein>
    <recommendedName>
        <fullName evidence="1">non-specific serine/threonine protein kinase</fullName>
        <ecNumber evidence="1">2.7.11.1</ecNumber>
    </recommendedName>
</protein>
<accession>A0A2G2YPY5</accession>
<proteinExistence type="predicted"/>
<dbReference type="FunFam" id="1.10.510.10:FF:001023">
    <property type="entry name" value="Os07g0541700 protein"/>
    <property type="match status" value="1"/>
</dbReference>
<feature type="region of interest" description="Disordered" evidence="9">
    <location>
        <begin position="235"/>
        <end position="255"/>
    </location>
</feature>
<feature type="domain" description="Protein kinase" evidence="10">
    <location>
        <begin position="1"/>
        <end position="255"/>
    </location>
</feature>
<evidence type="ECO:0000256" key="9">
    <source>
        <dbReference type="SAM" id="MobiDB-lite"/>
    </source>
</evidence>
<evidence type="ECO:0000313" key="12">
    <source>
        <dbReference type="Proteomes" id="UP000222542"/>
    </source>
</evidence>
<dbReference type="OMA" id="CRDINRN"/>
<dbReference type="GO" id="GO:0004674">
    <property type="term" value="F:protein serine/threonine kinase activity"/>
    <property type="evidence" value="ECO:0007669"/>
    <property type="project" value="UniProtKB-KW"/>
</dbReference>
<keyword evidence="5" id="KW-0418">Kinase</keyword>
<comment type="catalytic activity">
    <reaction evidence="8">
        <text>L-seryl-[protein] + ATP = O-phospho-L-seryl-[protein] + ADP + H(+)</text>
        <dbReference type="Rhea" id="RHEA:17989"/>
        <dbReference type="Rhea" id="RHEA-COMP:9863"/>
        <dbReference type="Rhea" id="RHEA-COMP:11604"/>
        <dbReference type="ChEBI" id="CHEBI:15378"/>
        <dbReference type="ChEBI" id="CHEBI:29999"/>
        <dbReference type="ChEBI" id="CHEBI:30616"/>
        <dbReference type="ChEBI" id="CHEBI:83421"/>
        <dbReference type="ChEBI" id="CHEBI:456216"/>
        <dbReference type="EC" id="2.7.11.1"/>
    </reaction>
</comment>
<evidence type="ECO:0000256" key="1">
    <source>
        <dbReference type="ARBA" id="ARBA00012513"/>
    </source>
</evidence>
<keyword evidence="3" id="KW-0808">Transferase</keyword>
<organism evidence="11 12">
    <name type="scientific">Capsicum annuum</name>
    <name type="common">Capsicum pepper</name>
    <dbReference type="NCBI Taxonomy" id="4072"/>
    <lineage>
        <taxon>Eukaryota</taxon>
        <taxon>Viridiplantae</taxon>
        <taxon>Streptophyta</taxon>
        <taxon>Embryophyta</taxon>
        <taxon>Tracheophyta</taxon>
        <taxon>Spermatophyta</taxon>
        <taxon>Magnoliopsida</taxon>
        <taxon>eudicotyledons</taxon>
        <taxon>Gunneridae</taxon>
        <taxon>Pentapetalae</taxon>
        <taxon>asterids</taxon>
        <taxon>lamiids</taxon>
        <taxon>Solanales</taxon>
        <taxon>Solanaceae</taxon>
        <taxon>Solanoideae</taxon>
        <taxon>Capsiceae</taxon>
        <taxon>Capsicum</taxon>
    </lineage>
</organism>
<dbReference type="SUPFAM" id="SSF56112">
    <property type="entry name" value="Protein kinase-like (PK-like)"/>
    <property type="match status" value="1"/>
</dbReference>
<dbReference type="InterPro" id="IPR011009">
    <property type="entry name" value="Kinase-like_dom_sf"/>
</dbReference>
<reference evidence="11 12" key="1">
    <citation type="journal article" date="2014" name="Nat. Genet.">
        <title>Genome sequence of the hot pepper provides insights into the evolution of pungency in Capsicum species.</title>
        <authorList>
            <person name="Kim S."/>
            <person name="Park M."/>
            <person name="Yeom S.I."/>
            <person name="Kim Y.M."/>
            <person name="Lee J.M."/>
            <person name="Lee H.A."/>
            <person name="Seo E."/>
            <person name="Choi J."/>
            <person name="Cheong K."/>
            <person name="Kim K.T."/>
            <person name="Jung K."/>
            <person name="Lee G.W."/>
            <person name="Oh S.K."/>
            <person name="Bae C."/>
            <person name="Kim S.B."/>
            <person name="Lee H.Y."/>
            <person name="Kim S.Y."/>
            <person name="Kim M.S."/>
            <person name="Kang B.C."/>
            <person name="Jo Y.D."/>
            <person name="Yang H.B."/>
            <person name="Jeong H.J."/>
            <person name="Kang W.H."/>
            <person name="Kwon J.K."/>
            <person name="Shin C."/>
            <person name="Lim J.Y."/>
            <person name="Park J.H."/>
            <person name="Huh J.H."/>
            <person name="Kim J.S."/>
            <person name="Kim B.D."/>
            <person name="Cohen O."/>
            <person name="Paran I."/>
            <person name="Suh M.C."/>
            <person name="Lee S.B."/>
            <person name="Kim Y.K."/>
            <person name="Shin Y."/>
            <person name="Noh S.J."/>
            <person name="Park J."/>
            <person name="Seo Y.S."/>
            <person name="Kwon S.Y."/>
            <person name="Kim H.A."/>
            <person name="Park J.M."/>
            <person name="Kim H.J."/>
            <person name="Choi S.B."/>
            <person name="Bosland P.W."/>
            <person name="Reeves G."/>
            <person name="Jo S.H."/>
            <person name="Lee B.W."/>
            <person name="Cho H.T."/>
            <person name="Choi H.S."/>
            <person name="Lee M.S."/>
            <person name="Yu Y."/>
            <person name="Do Choi Y."/>
            <person name="Park B.S."/>
            <person name="van Deynze A."/>
            <person name="Ashrafi H."/>
            <person name="Hill T."/>
            <person name="Kim W.T."/>
            <person name="Pai H.S."/>
            <person name="Ahn H.K."/>
            <person name="Yeam I."/>
            <person name="Giovannoni J.J."/>
            <person name="Rose J.K."/>
            <person name="Sorensen I."/>
            <person name="Lee S.J."/>
            <person name="Kim R.W."/>
            <person name="Choi I.Y."/>
            <person name="Choi B.S."/>
            <person name="Lim J.S."/>
            <person name="Lee Y.H."/>
            <person name="Choi D."/>
        </authorList>
    </citation>
    <scope>NUCLEOTIDE SEQUENCE [LARGE SCALE GENOMIC DNA]</scope>
    <source>
        <strain evidence="12">cv. CM334</strain>
    </source>
</reference>
<evidence type="ECO:0000313" key="11">
    <source>
        <dbReference type="EMBL" id="PHT71816.1"/>
    </source>
</evidence>
<keyword evidence="2" id="KW-0723">Serine/threonine-protein kinase</keyword>
<reference evidence="11 12" key="2">
    <citation type="journal article" date="2017" name="Genome Biol.">
        <title>New reference genome sequences of hot pepper reveal the massive evolution of plant disease-resistance genes by retroduplication.</title>
        <authorList>
            <person name="Kim S."/>
            <person name="Park J."/>
            <person name="Yeom S.I."/>
            <person name="Kim Y.M."/>
            <person name="Seo E."/>
            <person name="Kim K.T."/>
            <person name="Kim M.S."/>
            <person name="Lee J.M."/>
            <person name="Cheong K."/>
            <person name="Shin H.S."/>
            <person name="Kim S.B."/>
            <person name="Han K."/>
            <person name="Lee J."/>
            <person name="Park M."/>
            <person name="Lee H.A."/>
            <person name="Lee H.Y."/>
            <person name="Lee Y."/>
            <person name="Oh S."/>
            <person name="Lee J.H."/>
            <person name="Choi E."/>
            <person name="Choi E."/>
            <person name="Lee S.E."/>
            <person name="Jeon J."/>
            <person name="Kim H."/>
            <person name="Choi G."/>
            <person name="Song H."/>
            <person name="Lee J."/>
            <person name="Lee S.C."/>
            <person name="Kwon J.K."/>
            <person name="Lee H.Y."/>
            <person name="Koo N."/>
            <person name="Hong Y."/>
            <person name="Kim R.W."/>
            <person name="Kang W.H."/>
            <person name="Huh J.H."/>
            <person name="Kang B.C."/>
            <person name="Yang T.J."/>
            <person name="Lee Y.H."/>
            <person name="Bennetzen J.L."/>
            <person name="Choi D."/>
        </authorList>
    </citation>
    <scope>NUCLEOTIDE SEQUENCE [LARGE SCALE GENOMIC DNA]</scope>
    <source>
        <strain evidence="12">cv. CM334</strain>
    </source>
</reference>
<evidence type="ECO:0000256" key="6">
    <source>
        <dbReference type="ARBA" id="ARBA00022840"/>
    </source>
</evidence>
<dbReference type="Proteomes" id="UP000222542">
    <property type="component" value="Unassembled WGS sequence"/>
</dbReference>
<dbReference type="PANTHER" id="PTHR45621">
    <property type="entry name" value="OS01G0588500 PROTEIN-RELATED"/>
    <property type="match status" value="1"/>
</dbReference>